<evidence type="ECO:0000313" key="2">
    <source>
        <dbReference type="Proteomes" id="UP000015105"/>
    </source>
</evidence>
<reference evidence="2" key="2">
    <citation type="journal article" date="2017" name="Nat. Plants">
        <title>The Aegilops tauschii genome reveals multiple impacts of transposons.</title>
        <authorList>
            <person name="Zhao G."/>
            <person name="Zou C."/>
            <person name="Li K."/>
            <person name="Wang K."/>
            <person name="Li T."/>
            <person name="Gao L."/>
            <person name="Zhang X."/>
            <person name="Wang H."/>
            <person name="Yang Z."/>
            <person name="Liu X."/>
            <person name="Jiang W."/>
            <person name="Mao L."/>
            <person name="Kong X."/>
            <person name="Jiao Y."/>
            <person name="Jia J."/>
        </authorList>
    </citation>
    <scope>NUCLEOTIDE SEQUENCE [LARGE SCALE GENOMIC DNA]</scope>
    <source>
        <strain evidence="2">cv. AL8/78</strain>
    </source>
</reference>
<name>A0A452Z256_AEGTS</name>
<reference evidence="2" key="1">
    <citation type="journal article" date="2014" name="Science">
        <title>Ancient hybridizations among the ancestral genomes of bread wheat.</title>
        <authorList>
            <consortium name="International Wheat Genome Sequencing Consortium,"/>
            <person name="Marcussen T."/>
            <person name="Sandve S.R."/>
            <person name="Heier L."/>
            <person name="Spannagl M."/>
            <person name="Pfeifer M."/>
            <person name="Jakobsen K.S."/>
            <person name="Wulff B.B."/>
            <person name="Steuernagel B."/>
            <person name="Mayer K.F."/>
            <person name="Olsen O.A."/>
        </authorList>
    </citation>
    <scope>NUCLEOTIDE SEQUENCE [LARGE SCALE GENOMIC DNA]</scope>
    <source>
        <strain evidence="2">cv. AL8/78</strain>
    </source>
</reference>
<evidence type="ECO:0000313" key="1">
    <source>
        <dbReference type="EnsemblPlants" id="AET1Gv20607100.10"/>
    </source>
</evidence>
<reference evidence="1" key="5">
    <citation type="journal article" date="2021" name="G3 (Bethesda)">
        <title>Aegilops tauschii genome assembly Aet v5.0 features greater sequence contiguity and improved annotation.</title>
        <authorList>
            <person name="Wang L."/>
            <person name="Zhu T."/>
            <person name="Rodriguez J.C."/>
            <person name="Deal K.R."/>
            <person name="Dubcovsky J."/>
            <person name="McGuire P.E."/>
            <person name="Lux T."/>
            <person name="Spannagl M."/>
            <person name="Mayer K.F.X."/>
            <person name="Baldrich P."/>
            <person name="Meyers B.C."/>
            <person name="Huo N."/>
            <person name="Gu Y.Q."/>
            <person name="Zhou H."/>
            <person name="Devos K.M."/>
            <person name="Bennetzen J.L."/>
            <person name="Unver T."/>
            <person name="Budak H."/>
            <person name="Gulick P.J."/>
            <person name="Galiba G."/>
            <person name="Kalapos B."/>
            <person name="Nelson D.R."/>
            <person name="Li P."/>
            <person name="You F.M."/>
            <person name="Luo M.C."/>
            <person name="Dvorak J."/>
        </authorList>
    </citation>
    <scope>NUCLEOTIDE SEQUENCE [LARGE SCALE GENOMIC DNA]</scope>
    <source>
        <strain evidence="1">cv. AL8/78</strain>
    </source>
</reference>
<sequence length="38" mass="4302">EAFHAMSLRHTCVLFILEQFDKICTRPGFLSANPACHP</sequence>
<dbReference type="EnsemblPlants" id="AET1Gv20607100.10">
    <property type="protein sequence ID" value="AET1Gv20607100.10"/>
    <property type="gene ID" value="AET1Gv20607100"/>
</dbReference>
<dbReference type="Proteomes" id="UP000015105">
    <property type="component" value="Chromosome 1D"/>
</dbReference>
<reference evidence="1" key="3">
    <citation type="journal article" date="2017" name="Nature">
        <title>Genome sequence of the progenitor of the wheat D genome Aegilops tauschii.</title>
        <authorList>
            <person name="Luo M.C."/>
            <person name="Gu Y.Q."/>
            <person name="Puiu D."/>
            <person name="Wang H."/>
            <person name="Twardziok S.O."/>
            <person name="Deal K.R."/>
            <person name="Huo N."/>
            <person name="Zhu T."/>
            <person name="Wang L."/>
            <person name="Wang Y."/>
            <person name="McGuire P.E."/>
            <person name="Liu S."/>
            <person name="Long H."/>
            <person name="Ramasamy R.K."/>
            <person name="Rodriguez J.C."/>
            <person name="Van S.L."/>
            <person name="Yuan L."/>
            <person name="Wang Z."/>
            <person name="Xia Z."/>
            <person name="Xiao L."/>
            <person name="Anderson O.D."/>
            <person name="Ouyang S."/>
            <person name="Liang Y."/>
            <person name="Zimin A.V."/>
            <person name="Pertea G."/>
            <person name="Qi P."/>
            <person name="Bennetzen J.L."/>
            <person name="Dai X."/>
            <person name="Dawson M.W."/>
            <person name="Muller H.G."/>
            <person name="Kugler K."/>
            <person name="Rivarola-Duarte L."/>
            <person name="Spannagl M."/>
            <person name="Mayer K.F.X."/>
            <person name="Lu F.H."/>
            <person name="Bevan M.W."/>
            <person name="Leroy P."/>
            <person name="Li P."/>
            <person name="You F.M."/>
            <person name="Sun Q."/>
            <person name="Liu Z."/>
            <person name="Lyons E."/>
            <person name="Wicker T."/>
            <person name="Salzberg S.L."/>
            <person name="Devos K.M."/>
            <person name="Dvorak J."/>
        </authorList>
    </citation>
    <scope>NUCLEOTIDE SEQUENCE [LARGE SCALE GENOMIC DNA]</scope>
    <source>
        <strain evidence="1">cv. AL8/78</strain>
    </source>
</reference>
<proteinExistence type="predicted"/>
<organism evidence="1 2">
    <name type="scientific">Aegilops tauschii subsp. strangulata</name>
    <name type="common">Goatgrass</name>
    <dbReference type="NCBI Taxonomy" id="200361"/>
    <lineage>
        <taxon>Eukaryota</taxon>
        <taxon>Viridiplantae</taxon>
        <taxon>Streptophyta</taxon>
        <taxon>Embryophyta</taxon>
        <taxon>Tracheophyta</taxon>
        <taxon>Spermatophyta</taxon>
        <taxon>Magnoliopsida</taxon>
        <taxon>Liliopsida</taxon>
        <taxon>Poales</taxon>
        <taxon>Poaceae</taxon>
        <taxon>BOP clade</taxon>
        <taxon>Pooideae</taxon>
        <taxon>Triticodae</taxon>
        <taxon>Triticeae</taxon>
        <taxon>Triticinae</taxon>
        <taxon>Aegilops</taxon>
    </lineage>
</organism>
<reference evidence="1" key="4">
    <citation type="submission" date="2019-03" db="UniProtKB">
        <authorList>
            <consortium name="EnsemblPlants"/>
        </authorList>
    </citation>
    <scope>IDENTIFICATION</scope>
</reference>
<protein>
    <submittedName>
        <fullName evidence="1">Uncharacterized protein</fullName>
    </submittedName>
</protein>
<keyword evidence="2" id="KW-1185">Reference proteome</keyword>
<accession>A0A452Z256</accession>
<dbReference type="AlphaFoldDB" id="A0A452Z256"/>
<dbReference type="Gramene" id="AET1Gv20607100.10">
    <property type="protein sequence ID" value="AET1Gv20607100.10"/>
    <property type="gene ID" value="AET1Gv20607100"/>
</dbReference>